<evidence type="ECO:0000256" key="1">
    <source>
        <dbReference type="SAM" id="SignalP"/>
    </source>
</evidence>
<organism evidence="2 3">
    <name type="scientific">Sphingomonas tabacisoli</name>
    <dbReference type="NCBI Taxonomy" id="2249466"/>
    <lineage>
        <taxon>Bacteria</taxon>
        <taxon>Pseudomonadati</taxon>
        <taxon>Pseudomonadota</taxon>
        <taxon>Alphaproteobacteria</taxon>
        <taxon>Sphingomonadales</taxon>
        <taxon>Sphingomonadaceae</taxon>
        <taxon>Sphingomonas</taxon>
    </lineage>
</organism>
<name>A0ABW4I1F2_9SPHN</name>
<dbReference type="Proteomes" id="UP001597115">
    <property type="component" value="Unassembled WGS sequence"/>
</dbReference>
<evidence type="ECO:0000313" key="2">
    <source>
        <dbReference type="EMBL" id="MFD1610880.1"/>
    </source>
</evidence>
<reference evidence="3" key="1">
    <citation type="journal article" date="2019" name="Int. J. Syst. Evol. Microbiol.">
        <title>The Global Catalogue of Microorganisms (GCM) 10K type strain sequencing project: providing services to taxonomists for standard genome sequencing and annotation.</title>
        <authorList>
            <consortium name="The Broad Institute Genomics Platform"/>
            <consortium name="The Broad Institute Genome Sequencing Center for Infectious Disease"/>
            <person name="Wu L."/>
            <person name="Ma J."/>
        </authorList>
    </citation>
    <scope>NUCLEOTIDE SEQUENCE [LARGE SCALE GENOMIC DNA]</scope>
    <source>
        <strain evidence="3">CGMCC 1.16275</strain>
    </source>
</reference>
<dbReference type="RefSeq" id="WP_380886979.1">
    <property type="nucleotide sequence ID" value="NZ_JBHUDY010000001.1"/>
</dbReference>
<feature type="chain" id="PRO_5046754615" description="DUF2845 domain-containing protein" evidence="1">
    <location>
        <begin position="20"/>
        <end position="102"/>
    </location>
</feature>
<protein>
    <recommendedName>
        <fullName evidence="4">DUF2845 domain-containing protein</fullName>
    </recommendedName>
</protein>
<comment type="caution">
    <text evidence="2">The sequence shown here is derived from an EMBL/GenBank/DDBJ whole genome shotgun (WGS) entry which is preliminary data.</text>
</comment>
<dbReference type="EMBL" id="JBHUDY010000001">
    <property type="protein sequence ID" value="MFD1610880.1"/>
    <property type="molecule type" value="Genomic_DNA"/>
</dbReference>
<keyword evidence="3" id="KW-1185">Reference proteome</keyword>
<accession>A0ABW4I1F2</accession>
<keyword evidence="1" id="KW-0732">Signal</keyword>
<evidence type="ECO:0008006" key="4">
    <source>
        <dbReference type="Google" id="ProtNLM"/>
    </source>
</evidence>
<evidence type="ECO:0000313" key="3">
    <source>
        <dbReference type="Proteomes" id="UP001597115"/>
    </source>
</evidence>
<sequence length="102" mass="10669">MLAGLSLALLASLAPADHAGCRAVGNVIHAKAGKALVCVGDRSAPGKVHTVRRLASVGTPGRIPHFRWVETGHVRVERIEGRVAEATVLRGPVQAGHRIAMD</sequence>
<proteinExistence type="predicted"/>
<gene>
    <name evidence="2" type="ORF">ACFSCW_03590</name>
</gene>
<feature type="signal peptide" evidence="1">
    <location>
        <begin position="1"/>
        <end position="19"/>
    </location>
</feature>